<dbReference type="EMBL" id="JABXYM010000001">
    <property type="protein sequence ID" value="MCR6097365.1"/>
    <property type="molecule type" value="Genomic_DNA"/>
</dbReference>
<name>A0A9Q4FY74_SALAG</name>
<feature type="transmembrane region" description="Helical" evidence="7">
    <location>
        <begin position="111"/>
        <end position="130"/>
    </location>
</feature>
<comment type="similarity">
    <text evidence="3">Belongs to the peptidase M50B family.</text>
</comment>
<keyword evidence="4 7" id="KW-0812">Transmembrane</keyword>
<dbReference type="GO" id="GO:0016020">
    <property type="term" value="C:membrane"/>
    <property type="evidence" value="ECO:0007669"/>
    <property type="project" value="UniProtKB-SubCell"/>
</dbReference>
<accession>A0A9Q4FY74</accession>
<dbReference type="InterPro" id="IPR008915">
    <property type="entry name" value="Peptidase_M50"/>
</dbReference>
<evidence type="ECO:0000256" key="2">
    <source>
        <dbReference type="ARBA" id="ARBA00004141"/>
    </source>
</evidence>
<evidence type="ECO:0000256" key="1">
    <source>
        <dbReference type="ARBA" id="ARBA00001947"/>
    </source>
</evidence>
<organism evidence="9 10">
    <name type="scientific">Salipaludibacillus agaradhaerens</name>
    <name type="common">Bacillus agaradhaerens</name>
    <dbReference type="NCBI Taxonomy" id="76935"/>
    <lineage>
        <taxon>Bacteria</taxon>
        <taxon>Bacillati</taxon>
        <taxon>Bacillota</taxon>
        <taxon>Bacilli</taxon>
        <taxon>Bacillales</taxon>
        <taxon>Bacillaceae</taxon>
    </lineage>
</organism>
<evidence type="ECO:0000313" key="9">
    <source>
        <dbReference type="EMBL" id="MCR6097365.1"/>
    </source>
</evidence>
<keyword evidence="6 7" id="KW-0472">Membrane</keyword>
<feature type="transmembrane region" description="Helical" evidence="7">
    <location>
        <begin position="12"/>
        <end position="36"/>
    </location>
</feature>
<feature type="domain" description="Peptidase M50" evidence="8">
    <location>
        <begin position="14"/>
        <end position="103"/>
    </location>
</feature>
<dbReference type="Pfam" id="PF02163">
    <property type="entry name" value="Peptidase_M50"/>
    <property type="match status" value="1"/>
</dbReference>
<evidence type="ECO:0000256" key="4">
    <source>
        <dbReference type="ARBA" id="ARBA00022692"/>
    </source>
</evidence>
<dbReference type="RefSeq" id="WP_257821762.1">
    <property type="nucleotide sequence ID" value="NZ_JABXYM010000001.1"/>
</dbReference>
<dbReference type="Proteomes" id="UP001057753">
    <property type="component" value="Unassembled WGS sequence"/>
</dbReference>
<protein>
    <recommendedName>
        <fullName evidence="8">Peptidase M50 domain-containing protein</fullName>
    </recommendedName>
</protein>
<evidence type="ECO:0000256" key="5">
    <source>
        <dbReference type="ARBA" id="ARBA00022989"/>
    </source>
</evidence>
<evidence type="ECO:0000256" key="6">
    <source>
        <dbReference type="ARBA" id="ARBA00023136"/>
    </source>
</evidence>
<feature type="transmembrane region" description="Helical" evidence="7">
    <location>
        <begin position="83"/>
        <end position="105"/>
    </location>
</feature>
<keyword evidence="5 7" id="KW-1133">Transmembrane helix</keyword>
<evidence type="ECO:0000259" key="8">
    <source>
        <dbReference type="Pfam" id="PF02163"/>
    </source>
</evidence>
<keyword evidence="10" id="KW-1185">Reference proteome</keyword>
<comment type="cofactor">
    <cofactor evidence="1">
        <name>Zn(2+)</name>
        <dbReference type="ChEBI" id="CHEBI:29105"/>
    </cofactor>
</comment>
<reference evidence="9" key="1">
    <citation type="submission" date="2020-06" db="EMBL/GenBank/DDBJ databases">
        <title>Insight into the genomes of haloalkaliphilic bacilli from Kenyan soda lakes.</title>
        <authorList>
            <person name="Mwirichia R."/>
            <person name="Villamizar G.C."/>
            <person name="Poehlein A."/>
            <person name="Mugweru J."/>
            <person name="Kipnyargis A."/>
            <person name="Kiplimo D."/>
            <person name="Orwa P."/>
            <person name="Daniel R."/>
        </authorList>
    </citation>
    <scope>NUCLEOTIDE SEQUENCE</scope>
    <source>
        <strain evidence="9">B1096_S55</strain>
    </source>
</reference>
<gene>
    <name evidence="9" type="ORF">HXA33_12495</name>
</gene>
<evidence type="ECO:0000313" key="10">
    <source>
        <dbReference type="Proteomes" id="UP001057753"/>
    </source>
</evidence>
<proteinExistence type="inferred from homology"/>
<evidence type="ECO:0000256" key="3">
    <source>
        <dbReference type="ARBA" id="ARBA00007931"/>
    </source>
</evidence>
<evidence type="ECO:0000256" key="7">
    <source>
        <dbReference type="SAM" id="Phobius"/>
    </source>
</evidence>
<dbReference type="AlphaFoldDB" id="A0A9Q4FY74"/>
<comment type="subcellular location">
    <subcellularLocation>
        <location evidence="2">Membrane</location>
        <topology evidence="2">Multi-pass membrane protein</topology>
    </subcellularLocation>
</comment>
<dbReference type="GO" id="GO:0006508">
    <property type="term" value="P:proteolysis"/>
    <property type="evidence" value="ECO:0007669"/>
    <property type="project" value="InterPro"/>
</dbReference>
<comment type="caution">
    <text evidence="9">The sequence shown here is derived from an EMBL/GenBank/DDBJ whole genome shotgun (WGS) entry which is preliminary data.</text>
</comment>
<sequence length="159" mass="18462">MFGWEDIPTLVISLLIILPIVAFVHEFGHFLMTYFFGGKMKFIIGRGKLLYKNGDFEIRRVYFLDSWTQLEELNVNNRWTHAIVYLSGSLFNILTVLLVNGLIHIEVLPPHLFFYQFVYFSLYYVCFALLPVEYGEGKPSDGKAFYDALKYGPEKGPLD</sequence>